<feature type="region of interest" description="Disordered" evidence="1">
    <location>
        <begin position="1"/>
        <end position="23"/>
    </location>
</feature>
<name>A0A6I3KKV0_9HYPH</name>
<proteinExistence type="predicted"/>
<dbReference type="RefSeq" id="WP_154738800.1">
    <property type="nucleotide sequence ID" value="NZ_WMBQ01000001.1"/>
</dbReference>
<dbReference type="AlphaFoldDB" id="A0A6I3KKV0"/>
<sequence>MTKAELDQRIAARPKPRAELHLTPNGWEANDVRRQIDQESERRIRHIDERLKIARENFKDSHTRALERGRAKQDFDRGR</sequence>
<feature type="region of interest" description="Disordered" evidence="1">
    <location>
        <begin position="58"/>
        <end position="79"/>
    </location>
</feature>
<keyword evidence="3" id="KW-1185">Reference proteome</keyword>
<dbReference type="Proteomes" id="UP000440694">
    <property type="component" value="Unassembled WGS sequence"/>
</dbReference>
<organism evidence="2 3">
    <name type="scientific">Hyphomicrobium album</name>
    <dbReference type="NCBI Taxonomy" id="2665159"/>
    <lineage>
        <taxon>Bacteria</taxon>
        <taxon>Pseudomonadati</taxon>
        <taxon>Pseudomonadota</taxon>
        <taxon>Alphaproteobacteria</taxon>
        <taxon>Hyphomicrobiales</taxon>
        <taxon>Hyphomicrobiaceae</taxon>
        <taxon>Hyphomicrobium</taxon>
    </lineage>
</organism>
<feature type="compositionally biased region" description="Basic and acidic residues" evidence="1">
    <location>
        <begin position="1"/>
        <end position="20"/>
    </location>
</feature>
<evidence type="ECO:0000313" key="3">
    <source>
        <dbReference type="Proteomes" id="UP000440694"/>
    </source>
</evidence>
<comment type="caution">
    <text evidence="2">The sequence shown here is derived from an EMBL/GenBank/DDBJ whole genome shotgun (WGS) entry which is preliminary data.</text>
</comment>
<evidence type="ECO:0000313" key="2">
    <source>
        <dbReference type="EMBL" id="MTD94367.1"/>
    </source>
</evidence>
<protein>
    <submittedName>
        <fullName evidence="2">Uncharacterized protein</fullName>
    </submittedName>
</protein>
<gene>
    <name evidence="2" type="ORF">GIW81_08475</name>
</gene>
<accession>A0A6I3KKV0</accession>
<evidence type="ECO:0000256" key="1">
    <source>
        <dbReference type="SAM" id="MobiDB-lite"/>
    </source>
</evidence>
<reference evidence="2 3" key="1">
    <citation type="submission" date="2019-11" db="EMBL/GenBank/DDBJ databases">
        <title>Identification of a novel strain.</title>
        <authorList>
            <person name="Xu Q."/>
            <person name="Wang G."/>
        </authorList>
    </citation>
    <scope>NUCLEOTIDE SEQUENCE [LARGE SCALE GENOMIC DNA]</scope>
    <source>
        <strain evidence="3">xq</strain>
    </source>
</reference>
<dbReference type="EMBL" id="WMBQ01000001">
    <property type="protein sequence ID" value="MTD94367.1"/>
    <property type="molecule type" value="Genomic_DNA"/>
</dbReference>